<dbReference type="EMBL" id="ANAH02000010">
    <property type="protein sequence ID" value="EPX61397.1"/>
    <property type="molecule type" value="Genomic_DNA"/>
</dbReference>
<reference evidence="3" key="1">
    <citation type="submission" date="2013-05" db="EMBL/GenBank/DDBJ databases">
        <title>Genome assembly of Cystobacter fuscus DSM 2262.</title>
        <authorList>
            <person name="Sharma G."/>
            <person name="Khatri I."/>
            <person name="Kaur C."/>
            <person name="Mayilraj S."/>
            <person name="Subramanian S."/>
        </authorList>
    </citation>
    <scope>NUCLEOTIDE SEQUENCE [LARGE SCALE GENOMIC DNA]</scope>
    <source>
        <strain evidence="3">DSM 2262</strain>
    </source>
</reference>
<gene>
    <name evidence="3" type="ORF">D187_001180</name>
</gene>
<accession>S9PG66</accession>
<keyword evidence="2" id="KW-0472">Membrane</keyword>
<organism evidence="3 4">
    <name type="scientific">Cystobacter fuscus (strain ATCC 25194 / DSM 2262 / NBRC 100088 / M29)</name>
    <dbReference type="NCBI Taxonomy" id="1242864"/>
    <lineage>
        <taxon>Bacteria</taxon>
        <taxon>Pseudomonadati</taxon>
        <taxon>Myxococcota</taxon>
        <taxon>Myxococcia</taxon>
        <taxon>Myxococcales</taxon>
        <taxon>Cystobacterineae</taxon>
        <taxon>Archangiaceae</taxon>
        <taxon>Cystobacter</taxon>
    </lineage>
</organism>
<dbReference type="AlphaFoldDB" id="S9PG66"/>
<evidence type="ECO:0000256" key="2">
    <source>
        <dbReference type="SAM" id="Phobius"/>
    </source>
</evidence>
<keyword evidence="2" id="KW-0812">Transmembrane</keyword>
<sequence>MKAPEAWSSVINTITSPLIQSSEANRREEGGLISKLEGGRFRTFYPGHMSSSRAYTPAMISFPADPASWQSTLVLLLPLALAARSKSRTGGRKPPPPAPEQRSSWWLWLLLVGGTVVLIGLGVWASRPPSRQPFQQPSDDAQGQAPLETPGVSKEQFRAQLEQLCPRFAAISWGQAERPSQLAAQLISMECMSRMCEPPAGVDAGEASSLVKSSPLCQEVLPLIRGEPGMATVTRSYRLACPEVAVPWSERPWSPSTELGFYTAVRPCLERICEQMLSPQGIPPKYCTLAADIAEGLGDVGAVARLRQRAKALQALNAAQWQELSPEQREVAETDQDMRVLARRWGEACAQGMSKYCETLAKYCRLEGSPKDVCPTGADAGEALP</sequence>
<proteinExistence type="predicted"/>
<feature type="compositionally biased region" description="Low complexity" evidence="1">
    <location>
        <begin position="129"/>
        <end position="138"/>
    </location>
</feature>
<feature type="transmembrane region" description="Helical" evidence="2">
    <location>
        <begin position="105"/>
        <end position="125"/>
    </location>
</feature>
<protein>
    <submittedName>
        <fullName evidence="3">Uncharacterized protein</fullName>
    </submittedName>
</protein>
<feature type="transmembrane region" description="Helical" evidence="2">
    <location>
        <begin position="67"/>
        <end position="84"/>
    </location>
</feature>
<comment type="caution">
    <text evidence="3">The sequence shown here is derived from an EMBL/GenBank/DDBJ whole genome shotgun (WGS) entry which is preliminary data.</text>
</comment>
<dbReference type="Proteomes" id="UP000011682">
    <property type="component" value="Unassembled WGS sequence"/>
</dbReference>
<keyword evidence="4" id="KW-1185">Reference proteome</keyword>
<name>S9PG66_CYSF2</name>
<evidence type="ECO:0000313" key="4">
    <source>
        <dbReference type="Proteomes" id="UP000011682"/>
    </source>
</evidence>
<feature type="region of interest" description="Disordered" evidence="1">
    <location>
        <begin position="129"/>
        <end position="153"/>
    </location>
</feature>
<dbReference type="eggNOG" id="ENOG50319PX">
    <property type="taxonomic scope" value="Bacteria"/>
</dbReference>
<evidence type="ECO:0000313" key="3">
    <source>
        <dbReference type="EMBL" id="EPX61397.1"/>
    </source>
</evidence>
<keyword evidence="2" id="KW-1133">Transmembrane helix</keyword>
<evidence type="ECO:0000256" key="1">
    <source>
        <dbReference type="SAM" id="MobiDB-lite"/>
    </source>
</evidence>